<dbReference type="Pfam" id="PF04413">
    <property type="entry name" value="Glycos_transf_N"/>
    <property type="match status" value="1"/>
</dbReference>
<dbReference type="GO" id="GO:0009244">
    <property type="term" value="P:lipopolysaccharide core region biosynthetic process"/>
    <property type="evidence" value="ECO:0007669"/>
    <property type="project" value="UniProtKB-UniRule"/>
</dbReference>
<dbReference type="OrthoDB" id="9789797at2"/>
<dbReference type="RefSeq" id="WP_095594573.1">
    <property type="nucleotide sequence ID" value="NZ_BMKN01000002.1"/>
</dbReference>
<dbReference type="SUPFAM" id="SSF53756">
    <property type="entry name" value="UDP-Glycosyltransferase/glycogen phosphorylase"/>
    <property type="match status" value="1"/>
</dbReference>
<evidence type="ECO:0000256" key="4">
    <source>
        <dbReference type="ARBA" id="ARBA00019077"/>
    </source>
</evidence>
<keyword evidence="10" id="KW-0472">Membrane</keyword>
<comment type="function">
    <text evidence="1 10">Involved in lipopolysaccharide (LPS) biosynthesis. Catalyzes the transfer of 3-deoxy-D-manno-octulosonate (Kdo) residue(s) from CMP-Kdo to lipid IV(A), the tetraacyldisaccharide-1,4'-bisphosphate precursor of lipid A.</text>
</comment>
<dbReference type="InterPro" id="IPR007507">
    <property type="entry name" value="Glycos_transf_N"/>
</dbReference>
<dbReference type="AlphaFoldDB" id="A0A917AKN1"/>
<feature type="site" description="Transition state stabilizer" evidence="9">
    <location>
        <position position="198"/>
    </location>
</feature>
<comment type="catalytic activity">
    <reaction evidence="7 10">
        <text>lipid IVA (E. coli) + CMP-3-deoxy-beta-D-manno-octulosonate = alpha-Kdo-(2-&gt;6)-lipid IVA (E. coli) + CMP + H(+)</text>
        <dbReference type="Rhea" id="RHEA:28066"/>
        <dbReference type="ChEBI" id="CHEBI:15378"/>
        <dbReference type="ChEBI" id="CHEBI:58603"/>
        <dbReference type="ChEBI" id="CHEBI:60364"/>
        <dbReference type="ChEBI" id="CHEBI:60377"/>
        <dbReference type="ChEBI" id="CHEBI:85987"/>
        <dbReference type="EC" id="2.4.99.12"/>
    </reaction>
</comment>
<evidence type="ECO:0000313" key="13">
    <source>
        <dbReference type="Proteomes" id="UP000606730"/>
    </source>
</evidence>
<dbReference type="Gene3D" id="3.40.50.11720">
    <property type="entry name" value="3-Deoxy-D-manno-octulosonic-acid transferase, N-terminal domain"/>
    <property type="match status" value="1"/>
</dbReference>
<dbReference type="PANTHER" id="PTHR42755:SF1">
    <property type="entry name" value="3-DEOXY-D-MANNO-OCTULOSONIC ACID TRANSFERASE, MITOCHONDRIAL-RELATED"/>
    <property type="match status" value="1"/>
</dbReference>
<feature type="active site" description="Proton acceptor" evidence="8">
    <location>
        <position position="53"/>
    </location>
</feature>
<dbReference type="Proteomes" id="UP000606730">
    <property type="component" value="Unassembled WGS sequence"/>
</dbReference>
<proteinExistence type="inferred from homology"/>
<keyword evidence="10" id="KW-0448">Lipopolysaccharide biosynthesis</keyword>
<comment type="pathway">
    <text evidence="2 10">Bacterial outer membrane biogenesis; LPS core biosynthesis.</text>
</comment>
<accession>A0A917AKN1</accession>
<evidence type="ECO:0000256" key="9">
    <source>
        <dbReference type="PIRSR" id="PIRSR639901-2"/>
    </source>
</evidence>
<dbReference type="GO" id="GO:0009245">
    <property type="term" value="P:lipid A biosynthetic process"/>
    <property type="evidence" value="ECO:0007669"/>
    <property type="project" value="TreeGrafter"/>
</dbReference>
<dbReference type="EMBL" id="BMKN01000002">
    <property type="protein sequence ID" value="GGE57758.1"/>
    <property type="molecule type" value="Genomic_DNA"/>
</dbReference>
<organism evidence="12 13">
    <name type="scientific">Actibacterium pelagium</name>
    <dbReference type="NCBI Taxonomy" id="2029103"/>
    <lineage>
        <taxon>Bacteria</taxon>
        <taxon>Pseudomonadati</taxon>
        <taxon>Pseudomonadota</taxon>
        <taxon>Alphaproteobacteria</taxon>
        <taxon>Rhodobacterales</taxon>
        <taxon>Roseobacteraceae</taxon>
        <taxon>Actibacterium</taxon>
    </lineage>
</organism>
<keyword evidence="13" id="KW-1185">Reference proteome</keyword>
<comment type="subcellular location">
    <subcellularLocation>
        <location evidence="10">Cell membrane</location>
    </subcellularLocation>
</comment>
<evidence type="ECO:0000256" key="3">
    <source>
        <dbReference type="ARBA" id="ARBA00012621"/>
    </source>
</evidence>
<reference evidence="12" key="1">
    <citation type="journal article" date="2014" name="Int. J. Syst. Evol. Microbiol.">
        <title>Complete genome sequence of Corynebacterium casei LMG S-19264T (=DSM 44701T), isolated from a smear-ripened cheese.</title>
        <authorList>
            <consortium name="US DOE Joint Genome Institute (JGI-PGF)"/>
            <person name="Walter F."/>
            <person name="Albersmeier A."/>
            <person name="Kalinowski J."/>
            <person name="Ruckert C."/>
        </authorList>
    </citation>
    <scope>NUCLEOTIDE SEQUENCE</scope>
    <source>
        <strain evidence="12">CGMCC 1.16012</strain>
    </source>
</reference>
<dbReference type="InterPro" id="IPR039901">
    <property type="entry name" value="Kdotransferase"/>
</dbReference>
<dbReference type="Gene3D" id="3.40.50.2000">
    <property type="entry name" value="Glycogen Phosphorylase B"/>
    <property type="match status" value="1"/>
</dbReference>
<sequence length="412" mass="44607">MRLYQLILTLLFPVLLARLWLRDSAPDRAERLARGTSERSSGAVWVHGASNGELTSAKSLILQLSRHGPVLVTCNNPTGRALVQGWGFDGVTVQLAPLDLPRVLDRFIAQNAPRGLVVIENEIWPNRIDAMARRGLPVMVVSARLSQGSARNWARLSGLARHILGAIRLLSAQDAGSEDRFRSLGLSADAIAPRLNLKTTLLPDPPDAGDLAALSPVLARDKTVLAASTHPGEDEIILQGFKLALQQDPDLRLILAPRHPKRREAITRLLTEEGLTFAARSLIPRPAPDTQVYLADTLGEMGLWYSLAGTTFVGGSLVDHGGHTPFEPAAFGCAILHGPYYSNFSDTYDRLRTENASTLVQTPDEIAAALLRSPKTQAAIGEAAHDLLQDQNAAKTLDLLVDQITELCPNGQ</sequence>
<evidence type="ECO:0000256" key="5">
    <source>
        <dbReference type="ARBA" id="ARBA00022679"/>
    </source>
</evidence>
<gene>
    <name evidence="12" type="primary">kdtA1</name>
    <name evidence="12" type="ORF">GCM10011517_26950</name>
</gene>
<dbReference type="InterPro" id="IPR038107">
    <property type="entry name" value="Glycos_transf_N_sf"/>
</dbReference>
<dbReference type="GO" id="GO:0005886">
    <property type="term" value="C:plasma membrane"/>
    <property type="evidence" value="ECO:0007669"/>
    <property type="project" value="UniProtKB-SubCell"/>
</dbReference>
<dbReference type="EC" id="2.4.99.12" evidence="3 10"/>
<evidence type="ECO:0000256" key="6">
    <source>
        <dbReference type="ARBA" id="ARBA00031445"/>
    </source>
</evidence>
<evidence type="ECO:0000256" key="10">
    <source>
        <dbReference type="RuleBase" id="RU365103"/>
    </source>
</evidence>
<evidence type="ECO:0000313" key="12">
    <source>
        <dbReference type="EMBL" id="GGE57758.1"/>
    </source>
</evidence>
<dbReference type="GO" id="GO:0043842">
    <property type="term" value="F:Kdo transferase activity"/>
    <property type="evidence" value="ECO:0007669"/>
    <property type="project" value="UniProtKB-EC"/>
</dbReference>
<comment type="caution">
    <text evidence="12">The sequence shown here is derived from an EMBL/GenBank/DDBJ whole genome shotgun (WGS) entry which is preliminary data.</text>
</comment>
<dbReference type="PANTHER" id="PTHR42755">
    <property type="entry name" value="3-DEOXY-MANNO-OCTULOSONATE CYTIDYLYLTRANSFERASE"/>
    <property type="match status" value="1"/>
</dbReference>
<evidence type="ECO:0000256" key="7">
    <source>
        <dbReference type="ARBA" id="ARBA00049183"/>
    </source>
</evidence>
<evidence type="ECO:0000259" key="11">
    <source>
        <dbReference type="Pfam" id="PF04413"/>
    </source>
</evidence>
<evidence type="ECO:0000256" key="1">
    <source>
        <dbReference type="ARBA" id="ARBA00003394"/>
    </source>
</evidence>
<keyword evidence="10" id="KW-1003">Cell membrane</keyword>
<keyword evidence="5 10" id="KW-0808">Transferase</keyword>
<comment type="similarity">
    <text evidence="10">Belongs to the glycosyltransferase group 1 family.</text>
</comment>
<evidence type="ECO:0000256" key="2">
    <source>
        <dbReference type="ARBA" id="ARBA00004713"/>
    </source>
</evidence>
<reference evidence="12" key="2">
    <citation type="submission" date="2020-09" db="EMBL/GenBank/DDBJ databases">
        <authorList>
            <person name="Sun Q."/>
            <person name="Zhou Y."/>
        </authorList>
    </citation>
    <scope>NUCLEOTIDE SEQUENCE</scope>
    <source>
        <strain evidence="12">CGMCC 1.16012</strain>
    </source>
</reference>
<name>A0A917AKN1_9RHOB</name>
<feature type="domain" description="3-deoxy-D-manno-octulosonic-acid transferase N-terminal" evidence="11">
    <location>
        <begin position="29"/>
        <end position="199"/>
    </location>
</feature>
<evidence type="ECO:0000256" key="8">
    <source>
        <dbReference type="PIRSR" id="PIRSR639901-1"/>
    </source>
</evidence>
<protein>
    <recommendedName>
        <fullName evidence="4 10">3-deoxy-D-manno-octulosonic acid transferase</fullName>
        <shortName evidence="10">Kdo transferase</shortName>
        <ecNumber evidence="3 10">2.4.99.12</ecNumber>
    </recommendedName>
    <alternativeName>
        <fullName evidence="6 10">Lipid IV(A) 3-deoxy-D-manno-octulosonic acid transferase</fullName>
    </alternativeName>
</protein>
<feature type="site" description="Transition state stabilizer" evidence="9">
    <location>
        <position position="120"/>
    </location>
</feature>